<gene>
    <name evidence="1" type="ORF">C0V70_13090</name>
</gene>
<dbReference type="Proteomes" id="UP000235584">
    <property type="component" value="Chromosome"/>
</dbReference>
<dbReference type="AlphaFoldDB" id="A0A2K9NU22"/>
<dbReference type="KEGG" id="bsto:C0V70_13090"/>
<organism evidence="1 2">
    <name type="scientific">Bacteriovorax stolpii</name>
    <name type="common">Bdellovibrio stolpii</name>
    <dbReference type="NCBI Taxonomy" id="960"/>
    <lineage>
        <taxon>Bacteria</taxon>
        <taxon>Pseudomonadati</taxon>
        <taxon>Bdellovibrionota</taxon>
        <taxon>Bacteriovoracia</taxon>
        <taxon>Bacteriovoracales</taxon>
        <taxon>Bacteriovoracaceae</taxon>
        <taxon>Bacteriovorax</taxon>
    </lineage>
</organism>
<protein>
    <submittedName>
        <fullName evidence="1">Uncharacterized protein</fullName>
    </submittedName>
</protein>
<accession>A0A2K9NU22</accession>
<keyword evidence="2" id="KW-1185">Reference proteome</keyword>
<dbReference type="RefSeq" id="WP_102244310.1">
    <property type="nucleotide sequence ID" value="NZ_CP025704.1"/>
</dbReference>
<evidence type="ECO:0000313" key="2">
    <source>
        <dbReference type="Proteomes" id="UP000235584"/>
    </source>
</evidence>
<sequence length="89" mass="10083">MGWVVIFFVCFEMNFSRAFANSSDVANAIEWLILIADVKVDPGKSVELERLKNNKPINVYITYSIDDIQSCKKMPQMSLPNITSSKFSS</sequence>
<reference evidence="1 2" key="1">
    <citation type="submission" date="2018-01" db="EMBL/GenBank/DDBJ databases">
        <title>Complete genome sequence of Bacteriovorax stolpii DSM12778.</title>
        <authorList>
            <person name="Tang B."/>
            <person name="Chang J."/>
        </authorList>
    </citation>
    <scope>NUCLEOTIDE SEQUENCE [LARGE SCALE GENOMIC DNA]</scope>
    <source>
        <strain evidence="1 2">DSM 12778</strain>
    </source>
</reference>
<dbReference type="EMBL" id="CP025704">
    <property type="protein sequence ID" value="AUN99019.1"/>
    <property type="molecule type" value="Genomic_DNA"/>
</dbReference>
<proteinExistence type="predicted"/>
<name>A0A2K9NU22_BACTC</name>
<evidence type="ECO:0000313" key="1">
    <source>
        <dbReference type="EMBL" id="AUN99019.1"/>
    </source>
</evidence>